<protein>
    <submittedName>
        <fullName evidence="1">Uncharacterized protein</fullName>
    </submittedName>
</protein>
<dbReference type="RefSeq" id="WP_084206344.1">
    <property type="nucleotide sequence ID" value="NZ_AP017422.1"/>
</dbReference>
<evidence type="ECO:0000313" key="2">
    <source>
        <dbReference type="Proteomes" id="UP000186917"/>
    </source>
</evidence>
<keyword evidence="2" id="KW-1185">Reference proteome</keyword>
<reference evidence="2" key="1">
    <citation type="submission" date="2017-01" db="EMBL/GenBank/DDBJ databases">
        <authorList>
            <person name="Varghese N."/>
            <person name="Submissions S."/>
        </authorList>
    </citation>
    <scope>NUCLEOTIDE SEQUENCE [LARGE SCALE GENOMIC DNA]</scope>
    <source>
        <strain evidence="2">DSM 21054</strain>
    </source>
</reference>
<dbReference type="STRING" id="477680.SAMN05421788_106239"/>
<name>A0A1N7QQM3_9BACT</name>
<dbReference type="Proteomes" id="UP000186917">
    <property type="component" value="Unassembled WGS sequence"/>
</dbReference>
<accession>A0A1N7QQM3</accession>
<evidence type="ECO:0000313" key="1">
    <source>
        <dbReference type="EMBL" id="SIT25096.1"/>
    </source>
</evidence>
<dbReference type="AlphaFoldDB" id="A0A1N7QQM3"/>
<sequence>MVKIINAHLRKGDRGEFVSLELQGDLVMLQSQTTGKFYATAKRCFITSTFDLATATALIGQQIPGTITRMQCSPYDFTNKETGEVMKLTHTYAYVPHEGAMPQYEPQQVPVMEVA</sequence>
<organism evidence="1 2">
    <name type="scientific">Filimonas lacunae</name>
    <dbReference type="NCBI Taxonomy" id="477680"/>
    <lineage>
        <taxon>Bacteria</taxon>
        <taxon>Pseudomonadati</taxon>
        <taxon>Bacteroidota</taxon>
        <taxon>Chitinophagia</taxon>
        <taxon>Chitinophagales</taxon>
        <taxon>Chitinophagaceae</taxon>
        <taxon>Filimonas</taxon>
    </lineage>
</organism>
<dbReference type="OrthoDB" id="676860at2"/>
<gene>
    <name evidence="1" type="ORF">SAMN05421788_106239</name>
</gene>
<dbReference type="EMBL" id="FTOR01000006">
    <property type="protein sequence ID" value="SIT25096.1"/>
    <property type="molecule type" value="Genomic_DNA"/>
</dbReference>
<proteinExistence type="predicted"/>